<evidence type="ECO:0000256" key="8">
    <source>
        <dbReference type="SAM" id="Phobius"/>
    </source>
</evidence>
<dbReference type="RefSeq" id="WP_171080494.1">
    <property type="nucleotide sequence ID" value="NZ_BNBU01000013.1"/>
</dbReference>
<feature type="transmembrane region" description="Helical" evidence="8">
    <location>
        <begin position="142"/>
        <end position="160"/>
    </location>
</feature>
<name>A0A7Y7B3L4_STRMO</name>
<sequence length="161" mass="17052">MSREVEQREADEISVKVALGALTAFQGYVQQADAKVNTLLMVHTGGVVAAVAAMGGRSAIRWTPVVDGLLLAFAVAFCASGFHIVKAIRPRLDAPIPLNPFGITGIGLPHPYDRRAQCEQAWAMAELLGEIALVKNRHVQRAVPWTALMLCLGVVAAVAGG</sequence>
<dbReference type="EMBL" id="JABBXF010000023">
    <property type="protein sequence ID" value="NVK78413.1"/>
    <property type="molecule type" value="Genomic_DNA"/>
</dbReference>
<keyword evidence="7 8" id="KW-0472">Membrane</keyword>
<comment type="subcellular location">
    <subcellularLocation>
        <location evidence="1">Cell membrane</location>
    </subcellularLocation>
</comment>
<evidence type="ECO:0000256" key="7">
    <source>
        <dbReference type="ARBA" id="ARBA00023136"/>
    </source>
</evidence>
<feature type="domain" description="Pycsar effector protein" evidence="9">
    <location>
        <begin position="19"/>
        <end position="158"/>
    </location>
</feature>
<feature type="transmembrane region" description="Helical" evidence="8">
    <location>
        <begin position="68"/>
        <end position="85"/>
    </location>
</feature>
<evidence type="ECO:0000256" key="2">
    <source>
        <dbReference type="ARBA" id="ARBA00022475"/>
    </source>
</evidence>
<accession>A0A7Y7B3L4</accession>
<evidence type="ECO:0000256" key="5">
    <source>
        <dbReference type="ARBA" id="ARBA00022989"/>
    </source>
</evidence>
<organism evidence="10 11">
    <name type="scientific">Streptomyces morookaense</name>
    <name type="common">Streptoverticillium morookaense</name>
    <dbReference type="NCBI Taxonomy" id="1970"/>
    <lineage>
        <taxon>Bacteria</taxon>
        <taxon>Bacillati</taxon>
        <taxon>Actinomycetota</taxon>
        <taxon>Actinomycetes</taxon>
        <taxon>Kitasatosporales</taxon>
        <taxon>Streptomycetaceae</taxon>
        <taxon>Streptomyces</taxon>
    </lineage>
</organism>
<evidence type="ECO:0000259" key="9">
    <source>
        <dbReference type="Pfam" id="PF18967"/>
    </source>
</evidence>
<keyword evidence="5 8" id="KW-1133">Transmembrane helix</keyword>
<dbReference type="AlphaFoldDB" id="A0A7Y7B3L4"/>
<comment type="caution">
    <text evidence="10">The sequence shown here is derived from an EMBL/GenBank/DDBJ whole genome shotgun (WGS) entry which is preliminary data.</text>
</comment>
<dbReference type="Proteomes" id="UP000587462">
    <property type="component" value="Unassembled WGS sequence"/>
</dbReference>
<dbReference type="InterPro" id="IPR043760">
    <property type="entry name" value="PycTM_dom"/>
</dbReference>
<keyword evidence="11" id="KW-1185">Reference proteome</keyword>
<evidence type="ECO:0000313" key="11">
    <source>
        <dbReference type="Proteomes" id="UP000587462"/>
    </source>
</evidence>
<keyword evidence="6" id="KW-0051">Antiviral defense</keyword>
<protein>
    <recommendedName>
        <fullName evidence="9">Pycsar effector protein domain-containing protein</fullName>
    </recommendedName>
</protein>
<evidence type="ECO:0000256" key="3">
    <source>
        <dbReference type="ARBA" id="ARBA00022692"/>
    </source>
</evidence>
<evidence type="ECO:0000256" key="4">
    <source>
        <dbReference type="ARBA" id="ARBA00022741"/>
    </source>
</evidence>
<keyword evidence="3 8" id="KW-0812">Transmembrane</keyword>
<gene>
    <name evidence="10" type="ORF">HG542_12135</name>
</gene>
<evidence type="ECO:0000313" key="10">
    <source>
        <dbReference type="EMBL" id="NVK78413.1"/>
    </source>
</evidence>
<dbReference type="Pfam" id="PF18967">
    <property type="entry name" value="PycTM"/>
    <property type="match status" value="1"/>
</dbReference>
<reference evidence="10 11" key="1">
    <citation type="submission" date="2020-04" db="EMBL/GenBank/DDBJ databases">
        <title>Draft Genome Sequence of Streptomyces morookaense DSM 40503, an 8-azaguanine-producing strain.</title>
        <authorList>
            <person name="Qi J."/>
            <person name="Gao J.-M."/>
        </authorList>
    </citation>
    <scope>NUCLEOTIDE SEQUENCE [LARGE SCALE GENOMIC DNA]</scope>
    <source>
        <strain evidence="10 11">DSM 40503</strain>
    </source>
</reference>
<evidence type="ECO:0000256" key="6">
    <source>
        <dbReference type="ARBA" id="ARBA00023118"/>
    </source>
</evidence>
<keyword evidence="4" id="KW-0547">Nucleotide-binding</keyword>
<proteinExistence type="predicted"/>
<evidence type="ECO:0000256" key="1">
    <source>
        <dbReference type="ARBA" id="ARBA00004236"/>
    </source>
</evidence>
<feature type="transmembrane region" description="Helical" evidence="8">
    <location>
        <begin position="36"/>
        <end position="56"/>
    </location>
</feature>
<keyword evidence="2" id="KW-1003">Cell membrane</keyword>